<keyword evidence="1" id="KW-0812">Transmembrane</keyword>
<keyword evidence="1" id="KW-0472">Membrane</keyword>
<gene>
    <name evidence="2" type="ORF">DWU99_15310</name>
</gene>
<accession>A0A370X051</accession>
<keyword evidence="3" id="KW-1185">Reference proteome</keyword>
<comment type="caution">
    <text evidence="2">The sequence shown here is derived from an EMBL/GenBank/DDBJ whole genome shotgun (WGS) entry which is preliminary data.</text>
</comment>
<evidence type="ECO:0000313" key="3">
    <source>
        <dbReference type="Proteomes" id="UP000255334"/>
    </source>
</evidence>
<dbReference type="GO" id="GO:0016740">
    <property type="term" value="F:transferase activity"/>
    <property type="evidence" value="ECO:0007669"/>
    <property type="project" value="UniProtKB-KW"/>
</dbReference>
<evidence type="ECO:0000256" key="1">
    <source>
        <dbReference type="SAM" id="Phobius"/>
    </source>
</evidence>
<dbReference type="RefSeq" id="WP_115478950.1">
    <property type="nucleotide sequence ID" value="NZ_QRBF01000006.1"/>
</dbReference>
<feature type="transmembrane region" description="Helical" evidence="1">
    <location>
        <begin position="28"/>
        <end position="47"/>
    </location>
</feature>
<dbReference type="Proteomes" id="UP000255334">
    <property type="component" value="Unassembled WGS sequence"/>
</dbReference>
<reference evidence="2 3" key="1">
    <citation type="submission" date="2018-07" db="EMBL/GenBank/DDBJ databases">
        <title>Dyella monticola sp. nov. and Dyella psychrodurans sp. nov. isolated from monsoon evergreen broad-leaved forest soil of Dinghu Mountain, China.</title>
        <authorList>
            <person name="Gao Z."/>
            <person name="Qiu L."/>
        </authorList>
    </citation>
    <scope>NUCLEOTIDE SEQUENCE [LARGE SCALE GENOMIC DNA]</scope>
    <source>
        <strain evidence="2 3">4MSK11</strain>
    </source>
</reference>
<keyword evidence="1" id="KW-1133">Transmembrane helix</keyword>
<name>A0A370X051_9GAMM</name>
<dbReference type="OrthoDB" id="9943154at2"/>
<protein>
    <submittedName>
        <fullName evidence="2">Glycosyl transferase family 39</fullName>
    </submittedName>
</protein>
<dbReference type="AlphaFoldDB" id="A0A370X051"/>
<proteinExistence type="predicted"/>
<evidence type="ECO:0000313" key="2">
    <source>
        <dbReference type="EMBL" id="RDS81794.1"/>
    </source>
</evidence>
<sequence>MRHLVTLLFLIAAGIAYATGIGPLFFGTPLLGSVLIAAGVVFEVVFWRRARRPAHQ</sequence>
<keyword evidence="2" id="KW-0808">Transferase</keyword>
<organism evidence="2 3">
    <name type="scientific">Dyella psychrodurans</name>
    <dbReference type="NCBI Taxonomy" id="1927960"/>
    <lineage>
        <taxon>Bacteria</taxon>
        <taxon>Pseudomonadati</taxon>
        <taxon>Pseudomonadota</taxon>
        <taxon>Gammaproteobacteria</taxon>
        <taxon>Lysobacterales</taxon>
        <taxon>Rhodanobacteraceae</taxon>
        <taxon>Dyella</taxon>
    </lineage>
</organism>
<dbReference type="EMBL" id="QRBF01000006">
    <property type="protein sequence ID" value="RDS81794.1"/>
    <property type="molecule type" value="Genomic_DNA"/>
</dbReference>